<evidence type="ECO:0000313" key="1">
    <source>
        <dbReference type="EMBL" id="CAH1790603.1"/>
    </source>
</evidence>
<feature type="non-terminal residue" evidence="1">
    <location>
        <position position="1"/>
    </location>
</feature>
<sequence length="844" mass="93274">YWMKTFQILYSIDGTDWLYYNDKETLTGNTNGNDVAIINIDQNIEARYLLILPITWNNQPGIRMELFGCPKEVPANEYTMIENDIVDDESLFLHLSPYVVSKQIVIRPSGALTIKAGVRVLFTTADAGIIVHGNLNIQGIENLPVVFTADEPVRDMSSLWSGLSFVSGQSSLQHAYVEGASVGIQATGYSVTLDHVTITKCSAGIKFTNGASSPNHTIISDSHILNNGGHGIEFKGSTVNPFLTIFRTVVKGNRGSGLFCKDTHANISVQNSELSYNAKSGVDIHQVEGSINVLGAKVLRNRNDGVRINGIRGESTINSTELAYNHYRVVYYSDVGNYRGGLIRLTNNSFIKGMNTAYGYNIYFDNWYFNGNAIFIENNWFNDIVTSSTSLLMINRFSSKLYISIRNNVFYNCYQSMYIRTYDGTEVLVKNNEMKNSRANDQHYDVKVISEGTNGIFNIIRNRFSNLSASSWLWIDTDAFTMENNSFELFKSADQCAFYVDVSKPDIFLNASYSYWGSSDPGDVKQRVCGNSRIMELAHINVSPFYTDSSLTILNVDEEVDFFFTDTKDAIGGVIVENETIPHIYNHTYHVRRNIFILPNATLTVESGVQLEFDQGIGIHILGQLFIREGKNGDIIMSGKKWGGVYVASLSSEGLALNGVQIDGSTYGIHGSGRDIALNNVTISNTEHAMYIYDTPSKYINIAITDSFVNTTSGSGIHIETPSSVIERFDLKIERVIMQRSGGVGYIYVKGRSGKVESTFAERSFISIVNNTFYSTDTEDTSAIELTDLSHFSSIVIKDNTINGTSRTACVLGLNSGIGTVDIIGNVISESNGALSLTSTLTSG</sequence>
<keyword evidence="2" id="KW-1185">Reference proteome</keyword>
<dbReference type="SUPFAM" id="SSF49785">
    <property type="entry name" value="Galactose-binding domain-like"/>
    <property type="match status" value="1"/>
</dbReference>
<dbReference type="AlphaFoldDB" id="A0A8J1UX97"/>
<dbReference type="Gene3D" id="2.60.120.260">
    <property type="entry name" value="Galactose-binding domain-like"/>
    <property type="match status" value="1"/>
</dbReference>
<dbReference type="PANTHER" id="PTHR24543:SF325">
    <property type="entry name" value="F5_8 TYPE C DOMAIN-CONTAINING PROTEIN"/>
    <property type="match status" value="1"/>
</dbReference>
<dbReference type="InterPro" id="IPR008979">
    <property type="entry name" value="Galactose-bd-like_sf"/>
</dbReference>
<proteinExistence type="predicted"/>
<gene>
    <name evidence="1" type="ORF">OFUS_LOCUS15784</name>
</gene>
<name>A0A8J1UX97_OWEFU</name>
<dbReference type="InterPro" id="IPR006626">
    <property type="entry name" value="PbH1"/>
</dbReference>
<dbReference type="PANTHER" id="PTHR24543">
    <property type="entry name" value="MULTICOPPER OXIDASE-RELATED"/>
    <property type="match status" value="1"/>
</dbReference>
<dbReference type="Pfam" id="PF13229">
    <property type="entry name" value="Beta_helix"/>
    <property type="match status" value="1"/>
</dbReference>
<feature type="non-terminal residue" evidence="1">
    <location>
        <position position="844"/>
    </location>
</feature>
<evidence type="ECO:0000313" key="2">
    <source>
        <dbReference type="Proteomes" id="UP000749559"/>
    </source>
</evidence>
<dbReference type="PROSITE" id="PS50022">
    <property type="entry name" value="FA58C_3"/>
    <property type="match status" value="1"/>
</dbReference>
<dbReference type="InterPro" id="IPR039448">
    <property type="entry name" value="Beta_helix"/>
</dbReference>
<protein>
    <submittedName>
        <fullName evidence="1">Uncharacterized protein</fullName>
    </submittedName>
</protein>
<dbReference type="Proteomes" id="UP000749559">
    <property type="component" value="Unassembled WGS sequence"/>
</dbReference>
<dbReference type="SUPFAM" id="SSF51126">
    <property type="entry name" value="Pectin lyase-like"/>
    <property type="match status" value="2"/>
</dbReference>
<dbReference type="InterPro" id="IPR011050">
    <property type="entry name" value="Pectin_lyase_fold/virulence"/>
</dbReference>
<dbReference type="InterPro" id="IPR000421">
    <property type="entry name" value="FA58C"/>
</dbReference>
<dbReference type="Gene3D" id="2.160.20.10">
    <property type="entry name" value="Single-stranded right-handed beta-helix, Pectin lyase-like"/>
    <property type="match status" value="2"/>
</dbReference>
<organism evidence="1 2">
    <name type="scientific">Owenia fusiformis</name>
    <name type="common">Polychaete worm</name>
    <dbReference type="NCBI Taxonomy" id="6347"/>
    <lineage>
        <taxon>Eukaryota</taxon>
        <taxon>Metazoa</taxon>
        <taxon>Spiralia</taxon>
        <taxon>Lophotrochozoa</taxon>
        <taxon>Annelida</taxon>
        <taxon>Polychaeta</taxon>
        <taxon>Sedentaria</taxon>
        <taxon>Canalipalpata</taxon>
        <taxon>Sabellida</taxon>
        <taxon>Oweniida</taxon>
        <taxon>Oweniidae</taxon>
        <taxon>Owenia</taxon>
    </lineage>
</organism>
<reference evidence="1" key="1">
    <citation type="submission" date="2022-03" db="EMBL/GenBank/DDBJ databases">
        <authorList>
            <person name="Martin C."/>
        </authorList>
    </citation>
    <scope>NUCLEOTIDE SEQUENCE</scope>
</reference>
<dbReference type="EMBL" id="CAIIXF020000007">
    <property type="protein sequence ID" value="CAH1790603.1"/>
    <property type="molecule type" value="Genomic_DNA"/>
</dbReference>
<dbReference type="Pfam" id="PF00754">
    <property type="entry name" value="F5_F8_type_C"/>
    <property type="match status" value="1"/>
</dbReference>
<dbReference type="SMART" id="SM00710">
    <property type="entry name" value="PbH1"/>
    <property type="match status" value="11"/>
</dbReference>
<comment type="caution">
    <text evidence="1">The sequence shown here is derived from an EMBL/GenBank/DDBJ whole genome shotgun (WGS) entry which is preliminary data.</text>
</comment>
<dbReference type="InterPro" id="IPR012334">
    <property type="entry name" value="Pectin_lyas_fold"/>
</dbReference>
<accession>A0A8J1UX97</accession>
<dbReference type="OrthoDB" id="6142418at2759"/>